<dbReference type="RefSeq" id="XP_026608181.1">
    <property type="nucleotide sequence ID" value="XM_026742336.1"/>
</dbReference>
<dbReference type="GeneID" id="38110690"/>
<evidence type="ECO:0000313" key="2">
    <source>
        <dbReference type="EMBL" id="RDW92998.1"/>
    </source>
</evidence>
<name>A0A3D8T4S6_9EURO</name>
<dbReference type="AlphaFoldDB" id="A0A3D8T4S6"/>
<protein>
    <submittedName>
        <fullName evidence="2">Uncharacterized protein</fullName>
    </submittedName>
</protein>
<accession>A0A3D8T4S6</accession>
<evidence type="ECO:0000256" key="1">
    <source>
        <dbReference type="SAM" id="MobiDB-lite"/>
    </source>
</evidence>
<keyword evidence="3" id="KW-1185">Reference proteome</keyword>
<feature type="compositionally biased region" description="Basic and acidic residues" evidence="1">
    <location>
        <begin position="101"/>
        <end position="124"/>
    </location>
</feature>
<organism evidence="2 3">
    <name type="scientific">Aspergillus mulundensis</name>
    <dbReference type="NCBI Taxonomy" id="1810919"/>
    <lineage>
        <taxon>Eukaryota</taxon>
        <taxon>Fungi</taxon>
        <taxon>Dikarya</taxon>
        <taxon>Ascomycota</taxon>
        <taxon>Pezizomycotina</taxon>
        <taxon>Eurotiomycetes</taxon>
        <taxon>Eurotiomycetidae</taxon>
        <taxon>Eurotiales</taxon>
        <taxon>Aspergillaceae</taxon>
        <taxon>Aspergillus</taxon>
        <taxon>Aspergillus subgen. Nidulantes</taxon>
    </lineage>
</organism>
<sequence length="144" mass="16677">MTKHNKKNGKNGSHRCGRCGNRLSEACKRKGHMVPCPIHTDAHHVPGDECVSCKETRHAEERVERSEREAAREAERRAEEEKAREELLGAESLKKKREKAAKKERDREKRRQDIEGYGLGEDRMKKVKKLSAFGKPRKERTLSY</sequence>
<comment type="caution">
    <text evidence="2">The sequence shown here is derived from an EMBL/GenBank/DDBJ whole genome shotgun (WGS) entry which is preliminary data.</text>
</comment>
<reference evidence="2 3" key="1">
    <citation type="journal article" date="2018" name="IMA Fungus">
        <title>IMA Genome-F 9: Draft genome sequence of Annulohypoxylon stygium, Aspergillus mulundensis, Berkeleyomyces basicola (syn. Thielaviopsis basicola), Ceratocystis smalleyi, two Cercospora beticola strains, Coleophoma cylindrospora, Fusarium fracticaudum, Phialophora cf. hyalina, and Morchella septimelata.</title>
        <authorList>
            <person name="Wingfield B.D."/>
            <person name="Bills G.F."/>
            <person name="Dong Y."/>
            <person name="Huang W."/>
            <person name="Nel W.J."/>
            <person name="Swalarsk-Parry B.S."/>
            <person name="Vaghefi N."/>
            <person name="Wilken P.M."/>
            <person name="An Z."/>
            <person name="de Beer Z.W."/>
            <person name="De Vos L."/>
            <person name="Chen L."/>
            <person name="Duong T.A."/>
            <person name="Gao Y."/>
            <person name="Hammerbacher A."/>
            <person name="Kikkert J.R."/>
            <person name="Li Y."/>
            <person name="Li H."/>
            <person name="Li K."/>
            <person name="Li Q."/>
            <person name="Liu X."/>
            <person name="Ma X."/>
            <person name="Naidoo K."/>
            <person name="Pethybridge S.J."/>
            <person name="Sun J."/>
            <person name="Steenkamp E.T."/>
            <person name="van der Nest M.A."/>
            <person name="van Wyk S."/>
            <person name="Wingfield M.J."/>
            <person name="Xiong C."/>
            <person name="Yue Q."/>
            <person name="Zhang X."/>
        </authorList>
    </citation>
    <scope>NUCLEOTIDE SEQUENCE [LARGE SCALE GENOMIC DNA]</scope>
    <source>
        <strain evidence="2 3">DSM 5745</strain>
    </source>
</reference>
<dbReference type="EMBL" id="PVWQ01000001">
    <property type="protein sequence ID" value="RDW92998.1"/>
    <property type="molecule type" value="Genomic_DNA"/>
</dbReference>
<gene>
    <name evidence="2" type="ORF">DSM5745_00320</name>
</gene>
<dbReference type="Proteomes" id="UP000256690">
    <property type="component" value="Unassembled WGS sequence"/>
</dbReference>
<evidence type="ECO:0000313" key="3">
    <source>
        <dbReference type="Proteomes" id="UP000256690"/>
    </source>
</evidence>
<feature type="region of interest" description="Disordered" evidence="1">
    <location>
        <begin position="55"/>
        <end position="144"/>
    </location>
</feature>
<proteinExistence type="predicted"/>
<feature type="compositionally biased region" description="Basic and acidic residues" evidence="1">
    <location>
        <begin position="55"/>
        <end position="87"/>
    </location>
</feature>